<reference evidence="1 2" key="1">
    <citation type="submission" date="2018-05" db="EMBL/GenBank/DDBJ databases">
        <title>Draft genome of Methanospirillum lacunae Ki8-1.</title>
        <authorList>
            <person name="Dueholm M.S."/>
            <person name="Nielsen P.H."/>
            <person name="Bakmann L.F."/>
            <person name="Otzen D.E."/>
        </authorList>
    </citation>
    <scope>NUCLEOTIDE SEQUENCE [LARGE SCALE GENOMIC DNA]</scope>
    <source>
        <strain evidence="1 2">Ki8-1</strain>
    </source>
</reference>
<sequence>MIELVFTIFLDILKLFQIVPQFGILENDLTIMNLFIVSGWYYKTNYNSGYKIKRGLMQDVTFITADPVHTKADKPRGDEVRTRRSKEGTWIKKGNNPYFGFKTHTLVDKDSRFI</sequence>
<name>A0A2V2N3G6_9EURY</name>
<accession>A0A2V2N3G6</accession>
<protein>
    <submittedName>
        <fullName evidence="1">Uncharacterized protein</fullName>
    </submittedName>
</protein>
<comment type="caution">
    <text evidence="1">The sequence shown here is derived from an EMBL/GenBank/DDBJ whole genome shotgun (WGS) entry which is preliminary data.</text>
</comment>
<proteinExistence type="predicted"/>
<evidence type="ECO:0000313" key="1">
    <source>
        <dbReference type="EMBL" id="PWR73055.1"/>
    </source>
</evidence>
<dbReference type="RefSeq" id="WP_109967956.1">
    <property type="nucleotide sequence ID" value="NZ_QGMY01000004.1"/>
</dbReference>
<dbReference type="AlphaFoldDB" id="A0A2V2N3G6"/>
<gene>
    <name evidence="1" type="ORF">DK846_05590</name>
</gene>
<keyword evidence="2" id="KW-1185">Reference proteome</keyword>
<dbReference type="Proteomes" id="UP000245657">
    <property type="component" value="Unassembled WGS sequence"/>
</dbReference>
<evidence type="ECO:0000313" key="2">
    <source>
        <dbReference type="Proteomes" id="UP000245657"/>
    </source>
</evidence>
<dbReference type="EMBL" id="QGMY01000004">
    <property type="protein sequence ID" value="PWR73055.1"/>
    <property type="molecule type" value="Genomic_DNA"/>
</dbReference>
<organism evidence="1 2">
    <name type="scientific">Methanospirillum lacunae</name>
    <dbReference type="NCBI Taxonomy" id="668570"/>
    <lineage>
        <taxon>Archaea</taxon>
        <taxon>Methanobacteriati</taxon>
        <taxon>Methanobacteriota</taxon>
        <taxon>Stenosarchaea group</taxon>
        <taxon>Methanomicrobia</taxon>
        <taxon>Methanomicrobiales</taxon>
        <taxon>Methanospirillaceae</taxon>
        <taxon>Methanospirillum</taxon>
    </lineage>
</organism>
<dbReference type="OrthoDB" id="109750at2157"/>